<dbReference type="InterPro" id="IPR039622">
    <property type="entry name" value="MBD10/11"/>
</dbReference>
<gene>
    <name evidence="8" type="ORF">KFK09_019800</name>
</gene>
<dbReference type="Pfam" id="PF01429">
    <property type="entry name" value="MBD"/>
    <property type="match status" value="1"/>
</dbReference>
<evidence type="ECO:0000259" key="7">
    <source>
        <dbReference type="PROSITE" id="PS50982"/>
    </source>
</evidence>
<dbReference type="GO" id="GO:0005634">
    <property type="term" value="C:nucleus"/>
    <property type="evidence" value="ECO:0007669"/>
    <property type="project" value="UniProtKB-SubCell"/>
</dbReference>
<evidence type="ECO:0000256" key="5">
    <source>
        <dbReference type="ARBA" id="ARBA00023242"/>
    </source>
</evidence>
<dbReference type="SMR" id="A0A8T3AT85"/>
<name>A0A8T3AT85_DENNO</name>
<dbReference type="InterPro" id="IPR001739">
    <property type="entry name" value="Methyl_CpG_DNA-bd"/>
</dbReference>
<accession>A0A8T3AT85</accession>
<dbReference type="PROSITE" id="PS50982">
    <property type="entry name" value="MBD"/>
    <property type="match status" value="1"/>
</dbReference>
<dbReference type="AlphaFoldDB" id="A0A8T3AT85"/>
<keyword evidence="4" id="KW-0804">Transcription</keyword>
<reference evidence="8" key="1">
    <citation type="journal article" date="2022" name="Front. Genet.">
        <title>Chromosome-Scale Assembly of the Dendrobium nobile Genome Provides Insights Into the Molecular Mechanism of the Biosynthesis of the Medicinal Active Ingredient of Dendrobium.</title>
        <authorList>
            <person name="Xu Q."/>
            <person name="Niu S.-C."/>
            <person name="Li K.-L."/>
            <person name="Zheng P.-J."/>
            <person name="Zhang X.-J."/>
            <person name="Jia Y."/>
            <person name="Liu Y."/>
            <person name="Niu Y.-X."/>
            <person name="Yu L.-H."/>
            <person name="Chen D.-F."/>
            <person name="Zhang G.-Q."/>
        </authorList>
    </citation>
    <scope>NUCLEOTIDE SEQUENCE</scope>
    <source>
        <tissue evidence="8">Leaf</tissue>
    </source>
</reference>
<dbReference type="Proteomes" id="UP000829196">
    <property type="component" value="Unassembled WGS sequence"/>
</dbReference>
<keyword evidence="9" id="KW-1185">Reference proteome</keyword>
<feature type="compositionally biased region" description="Basic and acidic residues" evidence="6">
    <location>
        <begin position="239"/>
        <end position="266"/>
    </location>
</feature>
<evidence type="ECO:0000256" key="6">
    <source>
        <dbReference type="SAM" id="MobiDB-lite"/>
    </source>
</evidence>
<dbReference type="Gene3D" id="3.30.890.10">
    <property type="entry name" value="Methyl-cpg-binding Protein 2, Chain A"/>
    <property type="match status" value="1"/>
</dbReference>
<dbReference type="EMBL" id="JAGYWB010000014">
    <property type="protein sequence ID" value="KAI0498902.1"/>
    <property type="molecule type" value="Genomic_DNA"/>
</dbReference>
<protein>
    <recommendedName>
        <fullName evidence="7">MBD domain-containing protein</fullName>
    </recommendedName>
</protein>
<evidence type="ECO:0000313" key="8">
    <source>
        <dbReference type="EMBL" id="KAI0498902.1"/>
    </source>
</evidence>
<dbReference type="PANTHER" id="PTHR33729:SF6">
    <property type="entry name" value="METHYL-CPG-BINDING DOMAIN-CONTAINING PROTEIN 11"/>
    <property type="match status" value="1"/>
</dbReference>
<keyword evidence="2" id="KW-0805">Transcription regulation</keyword>
<sequence length="438" mass="47167">MAGVVKADRQQEVVSVELPAPHGWKKFTPRKAGTPKRNEIVFISPTGEEIRNKKQLDQYIRSHPGGPSSSEFVWGSGDTPRRSARISEKTKAMETPEEEPPKKRGRISSSKKGTKQKNGVDEHEEDEAPKSEAVVATKAAEKIEGDVGDAVDSSVKEGKDDAAAAKVFWEDSSSKIHSNEGTKHEKDDINADVVEDEAPESEKTATDTLGRVNDADMKDAEDVSLGKEEAATEAIAEDSSAKENSNEGTKLEKEVDYGAPESEKGEATQALETIEDVDMKDDVEGLVIGAEEAAAKVISGNNYAKIDSNEGTKLDEVDEAPESKISSTQAPKSLEDVDPTDAEDISVKEEQVSAAKAIIYSNGKPVEANKNEVYQESAVNPSGKEENEQEKQAHGEQSKDATSFLNDNYKGEQVSPSKAIPTANRADLQSPQKASAIA</sequence>
<feature type="compositionally biased region" description="Basic and acidic residues" evidence="6">
    <location>
        <begin position="79"/>
        <end position="102"/>
    </location>
</feature>
<feature type="compositionally biased region" description="Basic and acidic residues" evidence="6">
    <location>
        <begin position="154"/>
        <end position="189"/>
    </location>
</feature>
<dbReference type="GO" id="GO:0003677">
    <property type="term" value="F:DNA binding"/>
    <property type="evidence" value="ECO:0007669"/>
    <property type="project" value="UniProtKB-KW"/>
</dbReference>
<dbReference type="InterPro" id="IPR016177">
    <property type="entry name" value="DNA-bd_dom_sf"/>
</dbReference>
<feature type="region of interest" description="Disordered" evidence="6">
    <location>
        <begin position="298"/>
        <end position="438"/>
    </location>
</feature>
<feature type="compositionally biased region" description="Basic and acidic residues" evidence="6">
    <location>
        <begin position="383"/>
        <end position="399"/>
    </location>
</feature>
<proteinExistence type="predicted"/>
<dbReference type="OrthoDB" id="1435582at2759"/>
<evidence type="ECO:0000256" key="1">
    <source>
        <dbReference type="ARBA" id="ARBA00004123"/>
    </source>
</evidence>
<comment type="caution">
    <text evidence="8">The sequence shown here is derived from an EMBL/GenBank/DDBJ whole genome shotgun (WGS) entry which is preliminary data.</text>
</comment>
<comment type="subcellular location">
    <subcellularLocation>
        <location evidence="1">Nucleus</location>
    </subcellularLocation>
</comment>
<evidence type="ECO:0000313" key="9">
    <source>
        <dbReference type="Proteomes" id="UP000829196"/>
    </source>
</evidence>
<evidence type="ECO:0000256" key="3">
    <source>
        <dbReference type="ARBA" id="ARBA00023125"/>
    </source>
</evidence>
<keyword evidence="3" id="KW-0238">DNA-binding</keyword>
<keyword evidence="5" id="KW-0539">Nucleus</keyword>
<evidence type="ECO:0000256" key="2">
    <source>
        <dbReference type="ARBA" id="ARBA00023015"/>
    </source>
</evidence>
<feature type="compositionally biased region" description="Basic and acidic residues" evidence="6">
    <location>
        <begin position="213"/>
        <end position="230"/>
    </location>
</feature>
<dbReference type="PANTHER" id="PTHR33729">
    <property type="entry name" value="METHYL-CPG BINDING DOMAIN CONTAINING PROTEIN, EXPRESSED"/>
    <property type="match status" value="1"/>
</dbReference>
<organism evidence="8 9">
    <name type="scientific">Dendrobium nobile</name>
    <name type="common">Orchid</name>
    <dbReference type="NCBI Taxonomy" id="94219"/>
    <lineage>
        <taxon>Eukaryota</taxon>
        <taxon>Viridiplantae</taxon>
        <taxon>Streptophyta</taxon>
        <taxon>Embryophyta</taxon>
        <taxon>Tracheophyta</taxon>
        <taxon>Spermatophyta</taxon>
        <taxon>Magnoliopsida</taxon>
        <taxon>Liliopsida</taxon>
        <taxon>Asparagales</taxon>
        <taxon>Orchidaceae</taxon>
        <taxon>Epidendroideae</taxon>
        <taxon>Malaxideae</taxon>
        <taxon>Dendrobiinae</taxon>
        <taxon>Dendrobium</taxon>
    </lineage>
</organism>
<evidence type="ECO:0000256" key="4">
    <source>
        <dbReference type="ARBA" id="ARBA00023163"/>
    </source>
</evidence>
<feature type="compositionally biased region" description="Polar residues" evidence="6">
    <location>
        <begin position="427"/>
        <end position="438"/>
    </location>
</feature>
<feature type="region of interest" description="Disordered" evidence="6">
    <location>
        <begin position="26"/>
        <end position="275"/>
    </location>
</feature>
<feature type="domain" description="MBD" evidence="7">
    <location>
        <begin position="10"/>
        <end position="79"/>
    </location>
</feature>
<dbReference type="SUPFAM" id="SSF54171">
    <property type="entry name" value="DNA-binding domain"/>
    <property type="match status" value="1"/>
</dbReference>